<sequence length="242" mass="27784">MWFIQPKKSYISQIPWKYADEAAVMSWQVRARNYNTFVANILLAILVLISSFFIFSLLMSGDETILSATLFGLGGLIMAILIPMSMTHQTTILVYRFTDQHAEECSWKPQMEALKPFLKWSAIISMPIVLVLILMDPSLLITSLGPLAMGFAAWMIGTSKGYQELHGMQHHDYDWRKADKVYLYPGRDIIGLNVPWYHPEMDEMIPEGIREIYCKKGERDKVLGFLTSNLPCIEVVEEKFHL</sequence>
<comment type="caution">
    <text evidence="2">The sequence shown here is derived from an EMBL/GenBank/DDBJ whole genome shotgun (WGS) entry which is preliminary data.</text>
</comment>
<dbReference type="Proteomes" id="UP000237647">
    <property type="component" value="Unassembled WGS sequence"/>
</dbReference>
<evidence type="ECO:0000313" key="2">
    <source>
        <dbReference type="EMBL" id="PRY58815.1"/>
    </source>
</evidence>
<feature type="transmembrane region" description="Helical" evidence="1">
    <location>
        <begin position="117"/>
        <end position="134"/>
    </location>
</feature>
<keyword evidence="1" id="KW-0812">Transmembrane</keyword>
<proteinExistence type="predicted"/>
<dbReference type="OrthoDB" id="6902273at2"/>
<dbReference type="RefSeq" id="WP_106376191.1">
    <property type="nucleotide sequence ID" value="NZ_PVTK01000017.1"/>
</dbReference>
<feature type="transmembrane region" description="Helical" evidence="1">
    <location>
        <begin position="37"/>
        <end position="59"/>
    </location>
</feature>
<organism evidence="2 3">
    <name type="scientific">Vreelandella songnenensis</name>
    <dbReference type="NCBI Taxonomy" id="1176243"/>
    <lineage>
        <taxon>Bacteria</taxon>
        <taxon>Pseudomonadati</taxon>
        <taxon>Pseudomonadota</taxon>
        <taxon>Gammaproteobacteria</taxon>
        <taxon>Oceanospirillales</taxon>
        <taxon>Halomonadaceae</taxon>
        <taxon>Vreelandella</taxon>
    </lineage>
</organism>
<gene>
    <name evidence="2" type="ORF">B0H98_1177</name>
</gene>
<feature type="transmembrane region" description="Helical" evidence="1">
    <location>
        <begin position="140"/>
        <end position="158"/>
    </location>
</feature>
<keyword evidence="1" id="KW-1133">Transmembrane helix</keyword>
<keyword evidence="1" id="KW-0472">Membrane</keyword>
<feature type="transmembrane region" description="Helical" evidence="1">
    <location>
        <begin position="65"/>
        <end position="86"/>
    </location>
</feature>
<keyword evidence="3" id="KW-1185">Reference proteome</keyword>
<evidence type="ECO:0000313" key="3">
    <source>
        <dbReference type="Proteomes" id="UP000237647"/>
    </source>
</evidence>
<reference evidence="2 3" key="1">
    <citation type="submission" date="2018-03" db="EMBL/GenBank/DDBJ databases">
        <title>Genomic Encyclopedia of Type Strains, Phase III (KMG-III): the genomes of soil and plant-associated and newly described type strains.</title>
        <authorList>
            <person name="Whitman W."/>
        </authorList>
    </citation>
    <scope>NUCLEOTIDE SEQUENCE [LARGE SCALE GENOMIC DNA]</scope>
    <source>
        <strain evidence="2 3">CGMCC 1.12152</strain>
    </source>
</reference>
<dbReference type="EMBL" id="PVTK01000017">
    <property type="protein sequence ID" value="PRY58815.1"/>
    <property type="molecule type" value="Genomic_DNA"/>
</dbReference>
<evidence type="ECO:0000256" key="1">
    <source>
        <dbReference type="SAM" id="Phobius"/>
    </source>
</evidence>
<name>A0A2T0ULK1_9GAMM</name>
<dbReference type="AlphaFoldDB" id="A0A2T0ULK1"/>
<protein>
    <submittedName>
        <fullName evidence="2">Uncharacterized protein</fullName>
    </submittedName>
</protein>
<accession>A0A2T0ULK1</accession>